<feature type="domain" description="Pyridoxamine 5'-phosphate oxidase Alr4036 family FMN-binding" evidence="1">
    <location>
        <begin position="4"/>
        <end position="96"/>
    </location>
</feature>
<dbReference type="InterPro" id="IPR012349">
    <property type="entry name" value="Split_barrel_FMN-bd"/>
</dbReference>
<dbReference type="Proteomes" id="UP000017127">
    <property type="component" value="Unassembled WGS sequence"/>
</dbReference>
<dbReference type="InterPro" id="IPR024015">
    <property type="entry name" value="Pyridox_Oxase_FMN-dep_Alr4036"/>
</dbReference>
<dbReference type="PANTHER" id="PTHR28243">
    <property type="entry name" value="AGL049CP"/>
    <property type="match status" value="1"/>
</dbReference>
<dbReference type="GO" id="GO:0010181">
    <property type="term" value="F:FMN binding"/>
    <property type="evidence" value="ECO:0007669"/>
    <property type="project" value="InterPro"/>
</dbReference>
<sequence length="193" mass="22523">MELAPWREPLARALHRNRSLKYSRYFQLATVRSDGRPANRTVVFRGFVNHTNQLKIITDSRSQKVQQITKNSSGEACWYFPKTREQFRFLGELTLITATSSDPILSPERQHTWQDLSDNARSQFFWPSPGQSRVDGSEFTPPEVWTVEPPAEFCLLLLEPEHIDHLELRGEPQNRSLYWREANNNWLTQAVNP</sequence>
<dbReference type="AlphaFoldDB" id="U7QPS7"/>
<dbReference type="InterPro" id="IPR024624">
    <property type="entry name" value="Pyridox_Oxase_Alr4036_FMN-bd"/>
</dbReference>
<protein>
    <submittedName>
        <fullName evidence="2">Pyridoxamine 5'-phosphate oxidase-related, FMN-binding protein</fullName>
    </submittedName>
</protein>
<organism evidence="2 3">
    <name type="scientific">Lyngbya aestuarii BL J</name>
    <dbReference type="NCBI Taxonomy" id="1348334"/>
    <lineage>
        <taxon>Bacteria</taxon>
        <taxon>Bacillati</taxon>
        <taxon>Cyanobacteriota</taxon>
        <taxon>Cyanophyceae</taxon>
        <taxon>Oscillatoriophycideae</taxon>
        <taxon>Oscillatoriales</taxon>
        <taxon>Microcoleaceae</taxon>
        <taxon>Lyngbya</taxon>
    </lineage>
</organism>
<accession>U7QPS7</accession>
<dbReference type="OrthoDB" id="5736591at2"/>
<dbReference type="RefSeq" id="WP_023065433.1">
    <property type="nucleotide sequence ID" value="NZ_AUZM01000011.1"/>
</dbReference>
<evidence type="ECO:0000259" key="1">
    <source>
        <dbReference type="Pfam" id="PF12766"/>
    </source>
</evidence>
<proteinExistence type="predicted"/>
<dbReference type="PANTHER" id="PTHR28243:SF1">
    <property type="entry name" value="PYRIDOXAMINE 5'-PHOSPHATE OXIDASE ALR4036 FAMILY FMN-BINDING DOMAIN-CONTAINING PROTEIN"/>
    <property type="match status" value="1"/>
</dbReference>
<comment type="caution">
    <text evidence="2">The sequence shown here is derived from an EMBL/GenBank/DDBJ whole genome shotgun (WGS) entry which is preliminary data.</text>
</comment>
<dbReference type="SUPFAM" id="SSF50475">
    <property type="entry name" value="FMN-binding split barrel"/>
    <property type="match status" value="1"/>
</dbReference>
<evidence type="ECO:0000313" key="3">
    <source>
        <dbReference type="Proteomes" id="UP000017127"/>
    </source>
</evidence>
<name>U7QPS7_9CYAN</name>
<keyword evidence="3" id="KW-1185">Reference proteome</keyword>
<dbReference type="Gene3D" id="2.30.110.10">
    <property type="entry name" value="Electron Transport, Fmn-binding Protein, Chain A"/>
    <property type="match status" value="1"/>
</dbReference>
<dbReference type="Pfam" id="PF12766">
    <property type="entry name" value="Pyridox_oxase_2"/>
    <property type="match status" value="1"/>
</dbReference>
<reference evidence="2 3" key="1">
    <citation type="journal article" date="2013" name="Front. Microbiol.">
        <title>Comparative genomic analyses of the cyanobacterium, Lyngbya aestuarii BL J, a powerful hydrogen producer.</title>
        <authorList>
            <person name="Kothari A."/>
            <person name="Vaughn M."/>
            <person name="Garcia-Pichel F."/>
        </authorList>
    </citation>
    <scope>NUCLEOTIDE SEQUENCE [LARGE SCALE GENOMIC DNA]</scope>
    <source>
        <strain evidence="2 3">BL J</strain>
    </source>
</reference>
<dbReference type="NCBIfam" id="TIGR04026">
    <property type="entry name" value="PPOX_FMN_cyano"/>
    <property type="match status" value="1"/>
</dbReference>
<dbReference type="EMBL" id="AUZM01000011">
    <property type="protein sequence ID" value="ERT08391.1"/>
    <property type="molecule type" value="Genomic_DNA"/>
</dbReference>
<gene>
    <name evidence="2" type="ORF">M595_1662</name>
</gene>
<evidence type="ECO:0000313" key="2">
    <source>
        <dbReference type="EMBL" id="ERT08391.1"/>
    </source>
</evidence>